<evidence type="ECO:0000259" key="1">
    <source>
        <dbReference type="Pfam" id="PF13358"/>
    </source>
</evidence>
<keyword evidence="3" id="KW-1185">Reference proteome</keyword>
<dbReference type="Gene3D" id="3.30.420.10">
    <property type="entry name" value="Ribonuclease H-like superfamily/Ribonuclease H"/>
    <property type="match status" value="1"/>
</dbReference>
<sequence>MTLWFQDEARVGQKGRLCHRWWTKGQRPPGRCDQRYEWASIDAAVRPDTGDAFALVMPTVSTRIMALFLERFAATLAPDEHTDLVLDGAGWHATARLRVPENVTLVTLPPYSPQLNPVERVWLFLRERFLSLQVFADADACCHAWNTLVAEPGRIRSLCSQPWLQWVTS</sequence>
<comment type="caution">
    <text evidence="2">The sequence shown here is derived from an EMBL/GenBank/DDBJ whole genome shotgun (WGS) entry which is preliminary data.</text>
</comment>
<dbReference type="InterPro" id="IPR047655">
    <property type="entry name" value="Transpos_IS630-like"/>
</dbReference>
<gene>
    <name evidence="2" type="ORF">HND93_20545</name>
</gene>
<reference evidence="2 3" key="1">
    <citation type="submission" date="2020-05" db="EMBL/GenBank/DDBJ databases">
        <title>Azospirillum oleiclasticum sp. nov, a nitrogen-fixing and heavy crude oil-emulsifying bacterium isolated from the crude oil of Yumen Oilfield.</title>
        <authorList>
            <person name="Wu D."/>
            <person name="Cai M."/>
            <person name="Zhang X."/>
        </authorList>
    </citation>
    <scope>NUCLEOTIDE SEQUENCE [LARGE SCALE GENOMIC DNA]</scope>
    <source>
        <strain evidence="2 3">ROY-1-1-2</strain>
    </source>
</reference>
<dbReference type="Proteomes" id="UP000584642">
    <property type="component" value="Unassembled WGS sequence"/>
</dbReference>
<proteinExistence type="predicted"/>
<organism evidence="2 3">
    <name type="scientific">Azospirillum oleiclasticum</name>
    <dbReference type="NCBI Taxonomy" id="2735135"/>
    <lineage>
        <taxon>Bacteria</taxon>
        <taxon>Pseudomonadati</taxon>
        <taxon>Pseudomonadota</taxon>
        <taxon>Alphaproteobacteria</taxon>
        <taxon>Rhodospirillales</taxon>
        <taxon>Azospirillaceae</taxon>
        <taxon>Azospirillum</taxon>
    </lineage>
</organism>
<dbReference type="Pfam" id="PF13358">
    <property type="entry name" value="DDE_3"/>
    <property type="match status" value="1"/>
</dbReference>
<name>A0ABX2TCS7_9PROT</name>
<dbReference type="EMBL" id="JABFDB010000014">
    <property type="protein sequence ID" value="NYZ22110.1"/>
    <property type="molecule type" value="Genomic_DNA"/>
</dbReference>
<protein>
    <submittedName>
        <fullName evidence="2">IS630 family transposase</fullName>
    </submittedName>
</protein>
<dbReference type="InterPro" id="IPR038717">
    <property type="entry name" value="Tc1-like_DDE_dom"/>
</dbReference>
<dbReference type="RefSeq" id="WP_180283874.1">
    <property type="nucleotide sequence ID" value="NZ_JABFDB010000014.1"/>
</dbReference>
<evidence type="ECO:0000313" key="3">
    <source>
        <dbReference type="Proteomes" id="UP000584642"/>
    </source>
</evidence>
<accession>A0ABX2TCS7</accession>
<evidence type="ECO:0000313" key="2">
    <source>
        <dbReference type="EMBL" id="NYZ22110.1"/>
    </source>
</evidence>
<feature type="domain" description="Tc1-like transposase DDE" evidence="1">
    <location>
        <begin position="3"/>
        <end position="139"/>
    </location>
</feature>
<dbReference type="InterPro" id="IPR036397">
    <property type="entry name" value="RNaseH_sf"/>
</dbReference>
<dbReference type="NCBIfam" id="NF033545">
    <property type="entry name" value="transpos_IS630"/>
    <property type="match status" value="1"/>
</dbReference>